<dbReference type="KEGG" id="nwl:NWFMUON74_46360"/>
<protein>
    <submittedName>
        <fullName evidence="1">Uncharacterized protein</fullName>
    </submittedName>
</protein>
<keyword evidence="2" id="KW-1185">Reference proteome</keyword>
<name>A0A7G1KUN5_9NOCA</name>
<dbReference type="EMBL" id="AP023396">
    <property type="protein sequence ID" value="BCK56864.1"/>
    <property type="molecule type" value="Genomic_DNA"/>
</dbReference>
<evidence type="ECO:0000313" key="1">
    <source>
        <dbReference type="EMBL" id="BCK56864.1"/>
    </source>
</evidence>
<dbReference type="RefSeq" id="WP_187683862.1">
    <property type="nucleotide sequence ID" value="NZ_AP023396.1"/>
</dbReference>
<proteinExistence type="predicted"/>
<reference evidence="1 2" key="1">
    <citation type="submission" date="2020-08" db="EMBL/GenBank/DDBJ databases">
        <title>Genome Sequencing of Nocardia wallacei strain FMUON74 and assembly.</title>
        <authorList>
            <person name="Toyokawa M."/>
            <person name="Uesaka K."/>
        </authorList>
    </citation>
    <scope>NUCLEOTIDE SEQUENCE [LARGE SCALE GENOMIC DNA]</scope>
    <source>
        <strain evidence="1 2">FMUON74</strain>
    </source>
</reference>
<sequence>MSRFDWTHDAPAAPITDQHAHTIMQMHRACSVDDCPRKRFAWATLIEAQKIKPDSSRTY</sequence>
<accession>A0A7G1KUN5</accession>
<dbReference type="GeneID" id="80349092"/>
<gene>
    <name evidence="1" type="ORF">NWFMUON74_46360</name>
</gene>
<organism evidence="1 2">
    <name type="scientific">Nocardia wallacei</name>
    <dbReference type="NCBI Taxonomy" id="480035"/>
    <lineage>
        <taxon>Bacteria</taxon>
        <taxon>Bacillati</taxon>
        <taxon>Actinomycetota</taxon>
        <taxon>Actinomycetes</taxon>
        <taxon>Mycobacteriales</taxon>
        <taxon>Nocardiaceae</taxon>
        <taxon>Nocardia</taxon>
    </lineage>
</organism>
<evidence type="ECO:0000313" key="2">
    <source>
        <dbReference type="Proteomes" id="UP000516173"/>
    </source>
</evidence>
<dbReference type="AlphaFoldDB" id="A0A7G1KUN5"/>
<dbReference type="Proteomes" id="UP000516173">
    <property type="component" value="Chromosome"/>
</dbReference>